<dbReference type="Proteomes" id="UP000215914">
    <property type="component" value="Unassembled WGS sequence"/>
</dbReference>
<comment type="caution">
    <text evidence="1">The sequence shown here is derived from an EMBL/GenBank/DDBJ whole genome shotgun (WGS) entry which is preliminary data.</text>
</comment>
<dbReference type="Gramene" id="mRNA:HanXRQr2_Chr04g0179891">
    <property type="protein sequence ID" value="mRNA:HanXRQr2_Chr04g0179891"/>
    <property type="gene ID" value="HanXRQr2_Chr04g0179891"/>
</dbReference>
<dbReference type="EMBL" id="MNCJ02000319">
    <property type="protein sequence ID" value="KAF5811302.1"/>
    <property type="molecule type" value="Genomic_DNA"/>
</dbReference>
<name>A0A9K3J9Y7_HELAN</name>
<sequence>MESEWQQKSRKDVVVYFLCKDRHLEPAQFIEVALASSEGNGRASM</sequence>
<gene>
    <name evidence="1" type="ORF">HanXRQr2_Chr04g0179891</name>
</gene>
<reference evidence="1" key="2">
    <citation type="submission" date="2020-06" db="EMBL/GenBank/DDBJ databases">
        <title>Helianthus annuus Genome sequencing and assembly Release 2.</title>
        <authorList>
            <person name="Gouzy J."/>
            <person name="Langlade N."/>
            <person name="Munos S."/>
        </authorList>
    </citation>
    <scope>NUCLEOTIDE SEQUENCE</scope>
    <source>
        <tissue evidence="1">Leaves</tissue>
    </source>
</reference>
<proteinExistence type="predicted"/>
<reference evidence="1" key="1">
    <citation type="journal article" date="2017" name="Nature">
        <title>The sunflower genome provides insights into oil metabolism, flowering and Asterid evolution.</title>
        <authorList>
            <person name="Badouin H."/>
            <person name="Gouzy J."/>
            <person name="Grassa C.J."/>
            <person name="Murat F."/>
            <person name="Staton S.E."/>
            <person name="Cottret L."/>
            <person name="Lelandais-Briere C."/>
            <person name="Owens G.L."/>
            <person name="Carrere S."/>
            <person name="Mayjonade B."/>
            <person name="Legrand L."/>
            <person name="Gill N."/>
            <person name="Kane N.C."/>
            <person name="Bowers J.E."/>
            <person name="Hubner S."/>
            <person name="Bellec A."/>
            <person name="Berard A."/>
            <person name="Berges H."/>
            <person name="Blanchet N."/>
            <person name="Boniface M.C."/>
            <person name="Brunel D."/>
            <person name="Catrice O."/>
            <person name="Chaidir N."/>
            <person name="Claudel C."/>
            <person name="Donnadieu C."/>
            <person name="Faraut T."/>
            <person name="Fievet G."/>
            <person name="Helmstetter N."/>
            <person name="King M."/>
            <person name="Knapp S.J."/>
            <person name="Lai Z."/>
            <person name="Le Paslier M.C."/>
            <person name="Lippi Y."/>
            <person name="Lorenzon L."/>
            <person name="Mandel J.R."/>
            <person name="Marage G."/>
            <person name="Marchand G."/>
            <person name="Marquand E."/>
            <person name="Bret-Mestries E."/>
            <person name="Morien E."/>
            <person name="Nambeesan S."/>
            <person name="Nguyen T."/>
            <person name="Pegot-Espagnet P."/>
            <person name="Pouilly N."/>
            <person name="Raftis F."/>
            <person name="Sallet E."/>
            <person name="Schiex T."/>
            <person name="Thomas J."/>
            <person name="Vandecasteele C."/>
            <person name="Vares D."/>
            <person name="Vear F."/>
            <person name="Vautrin S."/>
            <person name="Crespi M."/>
            <person name="Mangin B."/>
            <person name="Burke J.M."/>
            <person name="Salse J."/>
            <person name="Munos S."/>
            <person name="Vincourt P."/>
            <person name="Rieseberg L.H."/>
            <person name="Langlade N.B."/>
        </authorList>
    </citation>
    <scope>NUCLEOTIDE SEQUENCE</scope>
    <source>
        <tissue evidence="1">Leaves</tissue>
    </source>
</reference>
<accession>A0A9K3J9Y7</accession>
<protein>
    <submittedName>
        <fullName evidence="1">Uncharacterized protein</fullName>
    </submittedName>
</protein>
<evidence type="ECO:0000313" key="2">
    <source>
        <dbReference type="Proteomes" id="UP000215914"/>
    </source>
</evidence>
<organism evidence="1 2">
    <name type="scientific">Helianthus annuus</name>
    <name type="common">Common sunflower</name>
    <dbReference type="NCBI Taxonomy" id="4232"/>
    <lineage>
        <taxon>Eukaryota</taxon>
        <taxon>Viridiplantae</taxon>
        <taxon>Streptophyta</taxon>
        <taxon>Embryophyta</taxon>
        <taxon>Tracheophyta</taxon>
        <taxon>Spermatophyta</taxon>
        <taxon>Magnoliopsida</taxon>
        <taxon>eudicotyledons</taxon>
        <taxon>Gunneridae</taxon>
        <taxon>Pentapetalae</taxon>
        <taxon>asterids</taxon>
        <taxon>campanulids</taxon>
        <taxon>Asterales</taxon>
        <taxon>Asteraceae</taxon>
        <taxon>Asteroideae</taxon>
        <taxon>Heliantheae alliance</taxon>
        <taxon>Heliantheae</taxon>
        <taxon>Helianthus</taxon>
    </lineage>
</organism>
<evidence type="ECO:0000313" key="1">
    <source>
        <dbReference type="EMBL" id="KAF5811302.1"/>
    </source>
</evidence>
<keyword evidence="2" id="KW-1185">Reference proteome</keyword>
<dbReference type="AlphaFoldDB" id="A0A9K3J9Y7"/>